<keyword evidence="4" id="KW-1185">Reference proteome</keyword>
<proteinExistence type="predicted"/>
<dbReference type="AlphaFoldDB" id="A0A9P3LBU4"/>
<evidence type="ECO:0000259" key="2">
    <source>
        <dbReference type="Pfam" id="PF25459"/>
    </source>
</evidence>
<feature type="compositionally biased region" description="Polar residues" evidence="1">
    <location>
        <begin position="83"/>
        <end position="94"/>
    </location>
</feature>
<name>A0A9P3LBU4_9APHY</name>
<evidence type="ECO:0000313" key="4">
    <source>
        <dbReference type="Proteomes" id="UP000703269"/>
    </source>
</evidence>
<protein>
    <submittedName>
        <fullName evidence="3">CHAP domain-containing protein</fullName>
    </submittedName>
</protein>
<dbReference type="InterPro" id="IPR057402">
    <property type="entry name" value="AIM3_BBC1_C"/>
</dbReference>
<feature type="region of interest" description="Disordered" evidence="1">
    <location>
        <begin position="153"/>
        <end position="190"/>
    </location>
</feature>
<dbReference type="Proteomes" id="UP000703269">
    <property type="component" value="Unassembled WGS sequence"/>
</dbReference>
<sequence length="490" mass="53995">MPSFAELKERAAKAKDASVNRLQSTRDKYSSQSSKNISWDANHKRPPPVPSAAPGHARNNSRAATMPPPPPPQRTPVVRSDTRPTATPSPTLNEHTSHKRSKSEGLPRRKVDWKNLSKDDKRVFFGWLDEFFGRKLKIKLKPRKRESIIRVADDPATPSTPPTIPTWSRPSQASLSGQGTLEMSHPPPTHHGSSALDLALYFAPDTPWDSAWYLTAELPPPLQEHTPPTYATSWEQRGPHKTVFGGILFADLSMVWYSVQFDTTNPDADPNDPSAVQRSAKYLPRPAPKDRAALLAAHETYGETVAAFAEGYAGSGEYCARGECWDLANEALRYFDAFEYVPKPVPSISRTHGHLIFCGKAGSGGNWQDGRWRGGDDRVRRGDIVEWRRVRVGMPGGGYTLLGDPDHTAVVVRDAVPSRDVADGAPLLPRELGALEVVEQSVGSPPARARYDLGMLQEGEMWVYRPIAMEAYVGCLLAPQCPEGVEAMTI</sequence>
<feature type="compositionally biased region" description="Basic and acidic residues" evidence="1">
    <location>
        <begin position="1"/>
        <end position="29"/>
    </location>
</feature>
<dbReference type="Pfam" id="PF25459">
    <property type="entry name" value="AIM3_BBC1_C"/>
    <property type="match status" value="1"/>
</dbReference>
<accession>A0A9P3LBU4</accession>
<dbReference type="EMBL" id="BPQB01000011">
    <property type="protein sequence ID" value="GJE88899.1"/>
    <property type="molecule type" value="Genomic_DNA"/>
</dbReference>
<organism evidence="3 4">
    <name type="scientific">Phanerochaete sordida</name>
    <dbReference type="NCBI Taxonomy" id="48140"/>
    <lineage>
        <taxon>Eukaryota</taxon>
        <taxon>Fungi</taxon>
        <taxon>Dikarya</taxon>
        <taxon>Basidiomycota</taxon>
        <taxon>Agaricomycotina</taxon>
        <taxon>Agaricomycetes</taxon>
        <taxon>Polyporales</taxon>
        <taxon>Phanerochaetaceae</taxon>
        <taxon>Phanerochaete</taxon>
    </lineage>
</organism>
<feature type="compositionally biased region" description="Polar residues" evidence="1">
    <location>
        <begin position="172"/>
        <end position="181"/>
    </location>
</feature>
<gene>
    <name evidence="3" type="ORF">PsYK624_049870</name>
</gene>
<feature type="region of interest" description="Disordered" evidence="1">
    <location>
        <begin position="1"/>
        <end position="107"/>
    </location>
</feature>
<feature type="compositionally biased region" description="Polar residues" evidence="1">
    <location>
        <begin position="30"/>
        <end position="39"/>
    </location>
</feature>
<dbReference type="OrthoDB" id="3357271at2759"/>
<comment type="caution">
    <text evidence="3">The sequence shown here is derived from an EMBL/GenBank/DDBJ whole genome shotgun (WGS) entry which is preliminary data.</text>
</comment>
<evidence type="ECO:0000313" key="3">
    <source>
        <dbReference type="EMBL" id="GJE88899.1"/>
    </source>
</evidence>
<reference evidence="3 4" key="1">
    <citation type="submission" date="2021-08" db="EMBL/GenBank/DDBJ databases">
        <title>Draft Genome Sequence of Phanerochaete sordida strain YK-624.</title>
        <authorList>
            <person name="Mori T."/>
            <person name="Dohra H."/>
            <person name="Suzuki T."/>
            <person name="Kawagishi H."/>
            <person name="Hirai H."/>
        </authorList>
    </citation>
    <scope>NUCLEOTIDE SEQUENCE [LARGE SCALE GENOMIC DNA]</scope>
    <source>
        <strain evidence="3 4">YK-624</strain>
    </source>
</reference>
<feature type="domain" description="BBC1/AIM3 cysteine proteinase-fold" evidence="2">
    <location>
        <begin position="280"/>
        <end position="475"/>
    </location>
</feature>
<evidence type="ECO:0000256" key="1">
    <source>
        <dbReference type="SAM" id="MobiDB-lite"/>
    </source>
</evidence>